<dbReference type="GO" id="GO:0003677">
    <property type="term" value="F:DNA binding"/>
    <property type="evidence" value="ECO:0007669"/>
    <property type="project" value="UniProtKB-UniRule"/>
</dbReference>
<dbReference type="SUPFAM" id="SSF57716">
    <property type="entry name" value="Glucocorticoid receptor-like (DNA-binding domain)"/>
    <property type="match status" value="1"/>
</dbReference>
<dbReference type="Pfam" id="PF13613">
    <property type="entry name" value="HTH_Tnp_4"/>
    <property type="match status" value="1"/>
</dbReference>
<dbReference type="EMBL" id="JAZGQO010000010">
    <property type="protein sequence ID" value="KAK6176047.1"/>
    <property type="molecule type" value="Genomic_DNA"/>
</dbReference>
<dbReference type="Proteomes" id="UP001347796">
    <property type="component" value="Unassembled WGS sequence"/>
</dbReference>
<dbReference type="Pfam" id="PF05485">
    <property type="entry name" value="THAP"/>
    <property type="match status" value="1"/>
</dbReference>
<dbReference type="InterPro" id="IPR027806">
    <property type="entry name" value="HARBI1_dom"/>
</dbReference>
<keyword evidence="4" id="KW-0862">Zinc</keyword>
<keyword evidence="9" id="KW-1185">Reference proteome</keyword>
<keyword evidence="3 6" id="KW-0863">Zinc-finger</keyword>
<gene>
    <name evidence="8" type="ORF">SNE40_014408</name>
</gene>
<evidence type="ECO:0000256" key="2">
    <source>
        <dbReference type="ARBA" id="ARBA00022723"/>
    </source>
</evidence>
<evidence type="ECO:0000256" key="6">
    <source>
        <dbReference type="PROSITE-ProRule" id="PRU00309"/>
    </source>
</evidence>
<evidence type="ECO:0000313" key="8">
    <source>
        <dbReference type="EMBL" id="KAK6176047.1"/>
    </source>
</evidence>
<feature type="domain" description="THAP-type" evidence="7">
    <location>
        <begin position="1"/>
        <end position="91"/>
    </location>
</feature>
<evidence type="ECO:0000256" key="3">
    <source>
        <dbReference type="ARBA" id="ARBA00022771"/>
    </source>
</evidence>
<keyword evidence="5 6" id="KW-0238">DNA-binding</keyword>
<sequence>MVNYCRVAGCHNRSDRETQLHYYRLPKVIKNQGKECEALSGERRRLWLASLQQNFIGKNLENIRVCSVHFITGKRSGLYEKDCPDWVPSVNLTASKDENAQEVGLIMSPEVNRFKRRQQRTEKKKDYAAAESLMLLQENQEIIEGQSCDANTGIETQTDLTQELISSMTSELQALRTDNMKLRCKVEGASHKYDKMAFEGQDEKVLYYTGLPTFKVLLSLFVYLEHFLPVKKSLTKFEMLILTLMRLRLNVTACFLTYEFNVSLSTVSRVLVDVIDVMYVRMKPLVVWPSRDTLRKTMPMQFRKHFGTKCVAIIDCFEVFIDRPTNLKARAETWSSYKHHNTVKFLIGITPQGTVSYISKAWGGRVSDKYITENDGFLNNILPGDLVLADRGFDIQATVGSMMAEVKIPAFTRGKSQLSPIDLETTRKIAHVRIHVERVIGTVRQKYSILNGPLPLEFLTCKEGESFTTIDKIGMICCACVNLCKSVVDFD</sequence>
<reference evidence="8 9" key="1">
    <citation type="submission" date="2024-01" db="EMBL/GenBank/DDBJ databases">
        <title>The genome of the rayed Mediterranean limpet Patella caerulea (Linnaeus, 1758).</title>
        <authorList>
            <person name="Anh-Thu Weber A."/>
            <person name="Halstead-Nussloch G."/>
        </authorList>
    </citation>
    <scope>NUCLEOTIDE SEQUENCE [LARGE SCALE GENOMIC DNA]</scope>
    <source>
        <strain evidence="8">AATW-2023a</strain>
        <tissue evidence="8">Whole specimen</tissue>
    </source>
</reference>
<evidence type="ECO:0000256" key="1">
    <source>
        <dbReference type="ARBA" id="ARBA00001968"/>
    </source>
</evidence>
<evidence type="ECO:0000256" key="4">
    <source>
        <dbReference type="ARBA" id="ARBA00022833"/>
    </source>
</evidence>
<comment type="cofactor">
    <cofactor evidence="1">
        <name>a divalent metal cation</name>
        <dbReference type="ChEBI" id="CHEBI:60240"/>
    </cofactor>
</comment>
<evidence type="ECO:0000259" key="7">
    <source>
        <dbReference type="PROSITE" id="PS50950"/>
    </source>
</evidence>
<protein>
    <recommendedName>
        <fullName evidence="7">THAP-type domain-containing protein</fullName>
    </recommendedName>
</protein>
<accession>A0AAN8JEB8</accession>
<dbReference type="SMART" id="SM00980">
    <property type="entry name" value="THAP"/>
    <property type="match status" value="1"/>
</dbReference>
<keyword evidence="2" id="KW-0479">Metal-binding</keyword>
<organism evidence="8 9">
    <name type="scientific">Patella caerulea</name>
    <name type="common">Rayed Mediterranean limpet</name>
    <dbReference type="NCBI Taxonomy" id="87958"/>
    <lineage>
        <taxon>Eukaryota</taxon>
        <taxon>Metazoa</taxon>
        <taxon>Spiralia</taxon>
        <taxon>Lophotrochozoa</taxon>
        <taxon>Mollusca</taxon>
        <taxon>Gastropoda</taxon>
        <taxon>Patellogastropoda</taxon>
        <taxon>Patelloidea</taxon>
        <taxon>Patellidae</taxon>
        <taxon>Patella</taxon>
    </lineage>
</organism>
<name>A0AAN8JEB8_PATCE</name>
<evidence type="ECO:0000256" key="5">
    <source>
        <dbReference type="ARBA" id="ARBA00023125"/>
    </source>
</evidence>
<dbReference type="Pfam" id="PF13359">
    <property type="entry name" value="DDE_Tnp_4"/>
    <property type="match status" value="1"/>
</dbReference>
<comment type="caution">
    <text evidence="8">The sequence shown here is derived from an EMBL/GenBank/DDBJ whole genome shotgun (WGS) entry which is preliminary data.</text>
</comment>
<proteinExistence type="predicted"/>
<dbReference type="PANTHER" id="PTHR23080">
    <property type="entry name" value="THAP DOMAIN PROTEIN"/>
    <property type="match status" value="1"/>
</dbReference>
<dbReference type="AlphaFoldDB" id="A0AAN8JEB8"/>
<dbReference type="GO" id="GO:0008270">
    <property type="term" value="F:zinc ion binding"/>
    <property type="evidence" value="ECO:0007669"/>
    <property type="project" value="UniProtKB-KW"/>
</dbReference>
<dbReference type="PROSITE" id="PS50950">
    <property type="entry name" value="ZF_THAP"/>
    <property type="match status" value="1"/>
</dbReference>
<evidence type="ECO:0000313" key="9">
    <source>
        <dbReference type="Proteomes" id="UP001347796"/>
    </source>
</evidence>
<dbReference type="InterPro" id="IPR027805">
    <property type="entry name" value="Transposase_HTH_dom"/>
</dbReference>
<dbReference type="InterPro" id="IPR006612">
    <property type="entry name" value="THAP_Znf"/>
</dbReference>